<evidence type="ECO:0000313" key="2">
    <source>
        <dbReference type="EMBL" id="PIT95596.1"/>
    </source>
</evidence>
<sequence length="282" mass="32819">MSYKLLSVSDFAKFEEIHDKGILELTLKSWDEFHDVVKIFNNNTDYIWRGQSDKKEWILNSTFDRKFPVANREVEPKKILDNFKSKLKDLQQTVNLDFSRDFEIWAIGQHYNLPTPLLDWTKSPYVAAYFAFYKKSAEDGAIYALNRVVKRLIVKEKDSETKEVLAKKRKVEFDFDSSHFSWSHHARLIAQSGTFTKAYNGNDIKSVVEEFWLKDSREKKNYETKIILTKILVPNTFRCDCLNSLKSMGITHGRLFPDYAGAVDICKIDLGIDDCSSNTPKK</sequence>
<dbReference type="InterPro" id="IPR014966">
    <property type="entry name" value="FRG-dom"/>
</dbReference>
<evidence type="ECO:0000259" key="1">
    <source>
        <dbReference type="SMART" id="SM00901"/>
    </source>
</evidence>
<accession>A0A2M6WSB9</accession>
<protein>
    <recommendedName>
        <fullName evidence="1">FRG domain-containing protein</fullName>
    </recommendedName>
</protein>
<dbReference type="SMART" id="SM00901">
    <property type="entry name" value="FRG"/>
    <property type="match status" value="1"/>
</dbReference>
<reference evidence="3" key="1">
    <citation type="submission" date="2017-09" db="EMBL/GenBank/DDBJ databases">
        <title>Depth-based differentiation of microbial function through sediment-hosted aquifers and enrichment of novel symbionts in the deep terrestrial subsurface.</title>
        <authorList>
            <person name="Probst A.J."/>
            <person name="Ladd B."/>
            <person name="Jarett J.K."/>
            <person name="Geller-Mcgrath D.E."/>
            <person name="Sieber C.M.K."/>
            <person name="Emerson J.B."/>
            <person name="Anantharaman K."/>
            <person name="Thomas B.C."/>
            <person name="Malmstrom R."/>
            <person name="Stieglmeier M."/>
            <person name="Klingl A."/>
            <person name="Woyke T."/>
            <person name="Ryan C.M."/>
            <person name="Banfield J.F."/>
        </authorList>
    </citation>
    <scope>NUCLEOTIDE SEQUENCE [LARGE SCALE GENOMIC DNA]</scope>
</reference>
<name>A0A2M6WSB9_9BACT</name>
<gene>
    <name evidence="2" type="ORF">COT96_00330</name>
</gene>
<dbReference type="AlphaFoldDB" id="A0A2M6WSB9"/>
<proteinExistence type="predicted"/>
<dbReference type="Pfam" id="PF08867">
    <property type="entry name" value="FRG"/>
    <property type="match status" value="1"/>
</dbReference>
<comment type="caution">
    <text evidence="2">The sequence shown here is derived from an EMBL/GenBank/DDBJ whole genome shotgun (WGS) entry which is preliminary data.</text>
</comment>
<feature type="domain" description="FRG" evidence="1">
    <location>
        <begin position="42"/>
        <end position="143"/>
    </location>
</feature>
<dbReference type="Proteomes" id="UP000228964">
    <property type="component" value="Unassembled WGS sequence"/>
</dbReference>
<evidence type="ECO:0000313" key="3">
    <source>
        <dbReference type="Proteomes" id="UP000228964"/>
    </source>
</evidence>
<organism evidence="2 3">
    <name type="scientific">Candidatus Falkowbacteria bacterium CG10_big_fil_rev_8_21_14_0_10_38_22</name>
    <dbReference type="NCBI Taxonomy" id="1974564"/>
    <lineage>
        <taxon>Bacteria</taxon>
        <taxon>Candidatus Falkowiibacteriota</taxon>
    </lineage>
</organism>
<dbReference type="EMBL" id="PFAO01000007">
    <property type="protein sequence ID" value="PIT95596.1"/>
    <property type="molecule type" value="Genomic_DNA"/>
</dbReference>